<sequence length="464" mass="53144">MKRDKTIDSFESMYNKSTSSEPLNAHSIEDFALNEKMAHFVREIIPERIIYAKGSGAYGTFTVTQDIRPYTKAQIFSKVGNRCKVFTRFSPTIGEAGSSDIERDIRGFSIKFYTEQGNWDLVGSSSPVFYIKDAKKFPALIRSQKKNPKTHLKSSALAWDFWSQNPESLHQVLILMSSRGIPYGYRYMNGYGGHTFSMINQHNERVWVKFHLKTQQGIKNFSNAEAEEIKAQNPDFSQEDLIRAIESKNFPKWTLYIQVMTDEQAMDFRWNPFDVTKVWPQEEFPLIEAGVLELNQIPEDYFTSVEQSAFSPSNVVEGISFSPDRVLQGRITTYFDAQRYRLGNSAYQIEVNKNPFTQEPSYGDSNGINPFHFERNETDNDHYTQAGTFYSKVLSTDEKEILIQNIVSSMKSISGERREEIINRQLCHFFRANIELGMKVALGLGIDIDASIMSSANGSHPKTH</sequence>
<dbReference type="KEGG" id="bcad:DBX24_05565"/>
<protein>
    <recommendedName>
        <fullName evidence="2">catalase</fullName>
        <ecNumber evidence="2">1.11.1.6</ecNumber>
    </recommendedName>
</protein>
<dbReference type="Pfam" id="PF00199">
    <property type="entry name" value="Catalase"/>
    <property type="match status" value="1"/>
</dbReference>
<dbReference type="RefSeq" id="WP_160224233.1">
    <property type="nucleotide sequence ID" value="NZ_CP114055.2"/>
</dbReference>
<dbReference type="InterPro" id="IPR024711">
    <property type="entry name" value="Catalase_clade1/3"/>
</dbReference>
<evidence type="ECO:0000259" key="10">
    <source>
        <dbReference type="SMART" id="SM01060"/>
    </source>
</evidence>
<dbReference type="GO" id="GO:0020037">
    <property type="term" value="F:heme binding"/>
    <property type="evidence" value="ECO:0007669"/>
    <property type="project" value="InterPro"/>
</dbReference>
<dbReference type="Gene3D" id="2.40.180.10">
    <property type="entry name" value="Catalase core domain"/>
    <property type="match status" value="1"/>
</dbReference>
<evidence type="ECO:0000256" key="6">
    <source>
        <dbReference type="ARBA" id="ARBA00023002"/>
    </source>
</evidence>
<comment type="cofactor">
    <cofactor evidence="9">
        <name>heme</name>
        <dbReference type="ChEBI" id="CHEBI:30413"/>
    </cofactor>
</comment>
<dbReference type="GO" id="GO:0004096">
    <property type="term" value="F:catalase activity"/>
    <property type="evidence" value="ECO:0007669"/>
    <property type="project" value="UniProtKB-EC"/>
</dbReference>
<keyword evidence="4 9" id="KW-0349">Heme</keyword>
<name>A0A6P1QXF5_9FLAO</name>
<dbReference type="EMBL" id="CP029149">
    <property type="protein sequence ID" value="QHN65394.1"/>
    <property type="molecule type" value="Genomic_DNA"/>
</dbReference>
<dbReference type="GO" id="GO:0042542">
    <property type="term" value="P:response to hydrogen peroxide"/>
    <property type="evidence" value="ECO:0007669"/>
    <property type="project" value="TreeGrafter"/>
</dbReference>
<evidence type="ECO:0000313" key="12">
    <source>
        <dbReference type="Proteomes" id="UP000464318"/>
    </source>
</evidence>
<reference evidence="11 12" key="1">
    <citation type="submission" date="2018-04" db="EMBL/GenBank/DDBJ databases">
        <title>Characteristic and Complete Genome Sequencing of A Novel Member of Infective Endocarditis Causative Bacteria: Bergeyella cardium QL-PH.</title>
        <authorList>
            <person name="Pan H."/>
            <person name="Sun E."/>
            <person name="Zhang Y."/>
        </authorList>
    </citation>
    <scope>NUCLEOTIDE SEQUENCE [LARGE SCALE GENOMIC DNA]</scope>
    <source>
        <strain evidence="11 12">HPQL</strain>
    </source>
</reference>
<evidence type="ECO:0000256" key="4">
    <source>
        <dbReference type="ARBA" id="ARBA00022617"/>
    </source>
</evidence>
<dbReference type="PANTHER" id="PTHR11465">
    <property type="entry name" value="CATALASE"/>
    <property type="match status" value="1"/>
</dbReference>
<dbReference type="SUPFAM" id="SSF56634">
    <property type="entry name" value="Heme-dependent catalase-like"/>
    <property type="match status" value="1"/>
</dbReference>
<proteinExistence type="inferred from homology"/>
<dbReference type="PRINTS" id="PR00067">
    <property type="entry name" value="CATALASE"/>
</dbReference>
<dbReference type="Pfam" id="PF06628">
    <property type="entry name" value="Catalase-rel"/>
    <property type="match status" value="1"/>
</dbReference>
<evidence type="ECO:0000256" key="2">
    <source>
        <dbReference type="ARBA" id="ARBA00012314"/>
    </source>
</evidence>
<keyword evidence="3 11" id="KW-0575">Peroxidase</keyword>
<evidence type="ECO:0000256" key="7">
    <source>
        <dbReference type="ARBA" id="ARBA00023004"/>
    </source>
</evidence>
<dbReference type="EC" id="1.11.1.6" evidence="2"/>
<evidence type="ECO:0000256" key="3">
    <source>
        <dbReference type="ARBA" id="ARBA00022559"/>
    </source>
</evidence>
<evidence type="ECO:0000313" key="11">
    <source>
        <dbReference type="EMBL" id="QHN65394.1"/>
    </source>
</evidence>
<keyword evidence="6 11" id="KW-0560">Oxidoreductase</keyword>
<keyword evidence="7 9" id="KW-0408">Iron</keyword>
<gene>
    <name evidence="11" type="ORF">DBX24_05565</name>
</gene>
<evidence type="ECO:0000256" key="1">
    <source>
        <dbReference type="ARBA" id="ARBA00005329"/>
    </source>
</evidence>
<dbReference type="GO" id="GO:0046872">
    <property type="term" value="F:metal ion binding"/>
    <property type="evidence" value="ECO:0007669"/>
    <property type="project" value="UniProtKB-KW"/>
</dbReference>
<feature type="binding site" description="axial binding residue" evidence="9">
    <location>
        <position position="334"/>
    </location>
    <ligand>
        <name>heme</name>
        <dbReference type="ChEBI" id="CHEBI:30413"/>
    </ligand>
    <ligandPart>
        <name>Fe</name>
        <dbReference type="ChEBI" id="CHEBI:18248"/>
    </ligandPart>
</feature>
<dbReference type="InterPro" id="IPR010582">
    <property type="entry name" value="Catalase_immune_responsive"/>
</dbReference>
<dbReference type="InterPro" id="IPR020835">
    <property type="entry name" value="Catalase_sf"/>
</dbReference>
<evidence type="ECO:0000256" key="9">
    <source>
        <dbReference type="PIRSR" id="PIRSR038928-2"/>
    </source>
</evidence>
<evidence type="ECO:0000256" key="5">
    <source>
        <dbReference type="ARBA" id="ARBA00022723"/>
    </source>
</evidence>
<evidence type="ECO:0000256" key="8">
    <source>
        <dbReference type="ARBA" id="ARBA00023324"/>
    </source>
</evidence>
<dbReference type="OrthoDB" id="9760293at2"/>
<dbReference type="GO" id="GO:0042744">
    <property type="term" value="P:hydrogen peroxide catabolic process"/>
    <property type="evidence" value="ECO:0007669"/>
    <property type="project" value="UniProtKB-KW"/>
</dbReference>
<dbReference type="GO" id="GO:0005737">
    <property type="term" value="C:cytoplasm"/>
    <property type="evidence" value="ECO:0007669"/>
    <property type="project" value="TreeGrafter"/>
</dbReference>
<dbReference type="PANTHER" id="PTHR11465:SF61">
    <property type="entry name" value="CATALASE"/>
    <property type="match status" value="1"/>
</dbReference>
<dbReference type="Proteomes" id="UP000464318">
    <property type="component" value="Chromosome"/>
</dbReference>
<feature type="domain" description="Catalase core" evidence="10">
    <location>
        <begin position="2"/>
        <end position="390"/>
    </location>
</feature>
<dbReference type="AlphaFoldDB" id="A0A6P1QXF5"/>
<keyword evidence="12" id="KW-1185">Reference proteome</keyword>
<dbReference type="PROSITE" id="PS51402">
    <property type="entry name" value="CATALASE_3"/>
    <property type="match status" value="1"/>
</dbReference>
<dbReference type="SMART" id="SM01060">
    <property type="entry name" value="Catalase"/>
    <property type="match status" value="1"/>
</dbReference>
<dbReference type="PIRSF" id="PIRSF038928">
    <property type="entry name" value="Catalase_clade1-3"/>
    <property type="match status" value="1"/>
</dbReference>
<organism evidence="11 12">
    <name type="scientific">Bergeyella cardium</name>
    <dbReference type="NCBI Taxonomy" id="1585976"/>
    <lineage>
        <taxon>Bacteria</taxon>
        <taxon>Pseudomonadati</taxon>
        <taxon>Bacteroidota</taxon>
        <taxon>Flavobacteriia</taxon>
        <taxon>Flavobacteriales</taxon>
        <taxon>Weeksellaceae</taxon>
        <taxon>Bergeyella</taxon>
    </lineage>
</organism>
<dbReference type="InterPro" id="IPR011614">
    <property type="entry name" value="Catalase_core"/>
</dbReference>
<keyword evidence="5 9" id="KW-0479">Metal-binding</keyword>
<keyword evidence="8" id="KW-0376">Hydrogen peroxide</keyword>
<dbReference type="InterPro" id="IPR018028">
    <property type="entry name" value="Catalase"/>
</dbReference>
<comment type="similarity">
    <text evidence="1">Belongs to the catalase family.</text>
</comment>
<accession>A0A6P1QXF5</accession>